<feature type="modified residue" description="4-aspartylphosphate" evidence="2">
    <location>
        <position position="59"/>
    </location>
</feature>
<dbReference type="GO" id="GO:0003677">
    <property type="term" value="F:DNA binding"/>
    <property type="evidence" value="ECO:0007669"/>
    <property type="project" value="UniProtKB-KW"/>
</dbReference>
<evidence type="ECO:0000256" key="3">
    <source>
        <dbReference type="PROSITE-ProRule" id="PRU00339"/>
    </source>
</evidence>
<dbReference type="InterPro" id="IPR016032">
    <property type="entry name" value="Sig_transdc_resp-reg_C-effctor"/>
</dbReference>
<dbReference type="Gene3D" id="1.10.10.10">
    <property type="entry name" value="Winged helix-like DNA-binding domain superfamily/Winged helix DNA-binding domain"/>
    <property type="match status" value="1"/>
</dbReference>
<evidence type="ECO:0000256" key="2">
    <source>
        <dbReference type="PROSITE-ProRule" id="PRU00169"/>
    </source>
</evidence>
<feature type="repeat" description="TPR" evidence="3">
    <location>
        <begin position="921"/>
        <end position="954"/>
    </location>
</feature>
<protein>
    <submittedName>
        <fullName evidence="5">Transcriptional activator domain-containing protein</fullName>
    </submittedName>
</protein>
<dbReference type="Gene3D" id="3.40.50.2300">
    <property type="match status" value="1"/>
</dbReference>
<dbReference type="Pfam" id="PF00072">
    <property type="entry name" value="Response_reg"/>
    <property type="match status" value="1"/>
</dbReference>
<dbReference type="SUPFAM" id="SSF48452">
    <property type="entry name" value="TPR-like"/>
    <property type="match status" value="2"/>
</dbReference>
<dbReference type="SUPFAM" id="SSF46894">
    <property type="entry name" value="C-terminal effector domain of the bipartite response regulators"/>
    <property type="match status" value="1"/>
</dbReference>
<dbReference type="InterPro" id="IPR011990">
    <property type="entry name" value="TPR-like_helical_dom_sf"/>
</dbReference>
<dbReference type="Pfam" id="PF03704">
    <property type="entry name" value="BTAD"/>
    <property type="match status" value="1"/>
</dbReference>
<keyword evidence="2" id="KW-0597">Phosphoprotein</keyword>
<dbReference type="InterPro" id="IPR005158">
    <property type="entry name" value="BTAD"/>
</dbReference>
<dbReference type="AlphaFoldDB" id="A0A1H4DXY4"/>
<dbReference type="InterPro" id="IPR019734">
    <property type="entry name" value="TPR_rpt"/>
</dbReference>
<dbReference type="InterPro" id="IPR001789">
    <property type="entry name" value="Sig_transdc_resp-reg_receiver"/>
</dbReference>
<dbReference type="SMART" id="SM00028">
    <property type="entry name" value="TPR"/>
    <property type="match status" value="3"/>
</dbReference>
<organism evidence="5 6">
    <name type="scientific">Desulfuromusa kysingii</name>
    <dbReference type="NCBI Taxonomy" id="37625"/>
    <lineage>
        <taxon>Bacteria</taxon>
        <taxon>Pseudomonadati</taxon>
        <taxon>Thermodesulfobacteriota</taxon>
        <taxon>Desulfuromonadia</taxon>
        <taxon>Desulfuromonadales</taxon>
        <taxon>Geopsychrobacteraceae</taxon>
        <taxon>Desulfuromusa</taxon>
    </lineage>
</organism>
<reference evidence="5 6" key="1">
    <citation type="submission" date="2016-10" db="EMBL/GenBank/DDBJ databases">
        <authorList>
            <person name="de Groot N.N."/>
        </authorList>
    </citation>
    <scope>NUCLEOTIDE SEQUENCE [LARGE SCALE GENOMIC DNA]</scope>
    <source>
        <strain evidence="5 6">DSM 7343</strain>
    </source>
</reference>
<name>A0A1H4DXY4_9BACT</name>
<dbReference type="EMBL" id="FNQN01000012">
    <property type="protein sequence ID" value="SEA77062.1"/>
    <property type="molecule type" value="Genomic_DNA"/>
</dbReference>
<sequence>MERERQFTLLLVDDNPTNVLLLVKIIEFDLPEVRVLTAFSAAEGLALAEQENIDGAFIDVQMPQMDGLEMCRQLRAKPRTATIPLVLMTAHVAAPKMRAEGLEVGAYDFISQPISNIEMLARIKVMLRLCQDEQRATEQSQQLQQQIQEHSERLRWISGLLISGNGSLAETDQQLLHHLATQLPDPANMDEKKFFEKLVTEFPLPWRQTLLKLSLLDSIPLPLAKKMSEIADVEAVFDYLSRHQLAFTEKLDGEGYLFLRQEIKNLLRQKAKEGLSEKERQQVCILAADWYLQRQDYAAALGLLVAEEQYTAVSQVFNQAGLLLLNHNYSLCIAPLVEKIPASVAVTCGWLSLFKGINALHRLLFDVDDWLELAYRKFQEINDPRGQLLTLSQQVYQPLFWGRSFNRELKRLKLFQLLFAEQLNDMEPVERLKVAFSLGLAELYFAGDLTAVEEILTINLAQAQQLQLSEQQMELNLLRSMYALQQGRFLVAHTALEHALSIRSACGYLLVDSLLYLVACSLLHDSGQLDGLQRQRQVLSSCCGHEMQKNTGISALLSYQTACQLLLQGEKQKALETVAVALLDGQTVNNLQMQSQLLQLRGWLKALSDQDPSALSDLETGLQLRRDVGGGIHYVENLLLAGSTYFALGQFERASQLLTEGLATSKKYKEERYRIGLHAWLAVARARCGDTAAAAEHVCCFYECLKRRRVPFFLGLTRELTDELLPLTKLNWQRIVLETLLQKHFLTSLDENYQQIPLLKVSCLGKFQLSLGQETFELNQVGVTSRQIFTLLIMAPNHSLSIESMMGRLWPESPQNKARNNFDTAHSRLRRAMEKHFGQNVKRHYLILEKGMLSLRHAQIDTVEFVAAIDSARYHLQRDNFWQVERALWGMEQLWGGEFLSGYDLDGELPLQRERLTQLRLEQLCLLAQLLQRRQQRDEAIKLLHKGLSIEPTHDGIISQLLLLYRQQQDSRAVGLLLDNYRIALQREEYEAEEIAELIEALGA</sequence>
<dbReference type="InterPro" id="IPR036388">
    <property type="entry name" value="WH-like_DNA-bd_sf"/>
</dbReference>
<dbReference type="GO" id="GO:0006355">
    <property type="term" value="P:regulation of DNA-templated transcription"/>
    <property type="evidence" value="ECO:0007669"/>
    <property type="project" value="InterPro"/>
</dbReference>
<gene>
    <name evidence="5" type="ORF">SAMN05660420_03119</name>
</gene>
<evidence type="ECO:0000313" key="6">
    <source>
        <dbReference type="Proteomes" id="UP000199409"/>
    </source>
</evidence>
<dbReference type="SMART" id="SM00448">
    <property type="entry name" value="REC"/>
    <property type="match status" value="1"/>
</dbReference>
<keyword evidence="6" id="KW-1185">Reference proteome</keyword>
<keyword evidence="3" id="KW-0802">TPR repeat</keyword>
<dbReference type="PROSITE" id="PS50005">
    <property type="entry name" value="TPR"/>
    <property type="match status" value="1"/>
</dbReference>
<dbReference type="InterPro" id="IPR051677">
    <property type="entry name" value="AfsR-DnrI-RedD_regulator"/>
</dbReference>
<evidence type="ECO:0000313" key="5">
    <source>
        <dbReference type="EMBL" id="SEA77062.1"/>
    </source>
</evidence>
<dbReference type="Gene3D" id="1.25.40.10">
    <property type="entry name" value="Tetratricopeptide repeat domain"/>
    <property type="match status" value="2"/>
</dbReference>
<dbReference type="Proteomes" id="UP000199409">
    <property type="component" value="Unassembled WGS sequence"/>
</dbReference>
<dbReference type="PROSITE" id="PS50110">
    <property type="entry name" value="RESPONSE_REGULATORY"/>
    <property type="match status" value="1"/>
</dbReference>
<proteinExistence type="predicted"/>
<dbReference type="PANTHER" id="PTHR35807">
    <property type="entry name" value="TRANSCRIPTIONAL REGULATOR REDD-RELATED"/>
    <property type="match status" value="1"/>
</dbReference>
<evidence type="ECO:0000259" key="4">
    <source>
        <dbReference type="PROSITE" id="PS50110"/>
    </source>
</evidence>
<dbReference type="GO" id="GO:0000160">
    <property type="term" value="P:phosphorelay signal transduction system"/>
    <property type="evidence" value="ECO:0007669"/>
    <property type="project" value="InterPro"/>
</dbReference>
<dbReference type="InterPro" id="IPR011006">
    <property type="entry name" value="CheY-like_superfamily"/>
</dbReference>
<keyword evidence="1" id="KW-0238">DNA-binding</keyword>
<dbReference type="SUPFAM" id="SSF52172">
    <property type="entry name" value="CheY-like"/>
    <property type="match status" value="1"/>
</dbReference>
<feature type="domain" description="Response regulatory" evidence="4">
    <location>
        <begin position="8"/>
        <end position="127"/>
    </location>
</feature>
<evidence type="ECO:0000256" key="1">
    <source>
        <dbReference type="ARBA" id="ARBA00023125"/>
    </source>
</evidence>
<accession>A0A1H4DXY4</accession>
<dbReference type="STRING" id="37625.SAMN05660420_03119"/>